<dbReference type="Proteomes" id="UP001601976">
    <property type="component" value="Unassembled WGS sequence"/>
</dbReference>
<organism evidence="2 3">
    <name type="scientific">Streptomyces flavidovirens</name>
    <dbReference type="NCBI Taxonomy" id="67298"/>
    <lineage>
        <taxon>Bacteria</taxon>
        <taxon>Bacillati</taxon>
        <taxon>Actinomycetota</taxon>
        <taxon>Actinomycetes</taxon>
        <taxon>Kitasatosporales</taxon>
        <taxon>Streptomycetaceae</taxon>
        <taxon>Streptomyces</taxon>
    </lineage>
</organism>
<evidence type="ECO:0008006" key="4">
    <source>
        <dbReference type="Google" id="ProtNLM"/>
    </source>
</evidence>
<evidence type="ECO:0000313" key="3">
    <source>
        <dbReference type="Proteomes" id="UP001601976"/>
    </source>
</evidence>
<accession>A0ABW6RI03</accession>
<protein>
    <recommendedName>
        <fullName evidence="4">Transposase</fullName>
    </recommendedName>
</protein>
<feature type="region of interest" description="Disordered" evidence="1">
    <location>
        <begin position="170"/>
        <end position="300"/>
    </location>
</feature>
<keyword evidence="3" id="KW-1185">Reference proteome</keyword>
<gene>
    <name evidence="2" type="ORF">ACFYWW_20745</name>
</gene>
<proteinExistence type="predicted"/>
<feature type="compositionally biased region" description="Basic and acidic residues" evidence="1">
    <location>
        <begin position="254"/>
        <end position="263"/>
    </location>
</feature>
<dbReference type="EMBL" id="JBIAPK010000006">
    <property type="protein sequence ID" value="MFF3341138.1"/>
    <property type="molecule type" value="Genomic_DNA"/>
</dbReference>
<comment type="caution">
    <text evidence="2">The sequence shown here is derived from an EMBL/GenBank/DDBJ whole genome shotgun (WGS) entry which is preliminary data.</text>
</comment>
<feature type="compositionally biased region" description="Basic and acidic residues" evidence="1">
    <location>
        <begin position="192"/>
        <end position="245"/>
    </location>
</feature>
<dbReference type="RefSeq" id="WP_387896389.1">
    <property type="nucleotide sequence ID" value="NZ_JBIAPK010000006.1"/>
</dbReference>
<sequence length="300" mass="32731">MMEAAEKLPDWRAVDLESITDELYGLAPADFTAARNERAAAARTAGDRELAGRIQALRRPTLSAWASNLLVRRQPEQVQPLISLGEGMRRAHRDLDGEQLRELGRRQHDLVGALARQARQLAADAGHPVSEDVQHEVESTLHAVLADPGAAREWAAGRLTKPLSPPVGFTAATTPTAVPHKASRLATSAAGAKEKEREEEKERAREEQRAARLARAEKDATTAEQQARDSEEELARAETRLREAENEVTALAEQLKEAKERQKAARGAVATARDRAREAGAAARKARRRAEDAAAQADGR</sequence>
<name>A0ABW6RI03_9ACTN</name>
<reference evidence="2 3" key="1">
    <citation type="submission" date="2024-10" db="EMBL/GenBank/DDBJ databases">
        <title>The Natural Products Discovery Center: Release of the First 8490 Sequenced Strains for Exploring Actinobacteria Biosynthetic Diversity.</title>
        <authorList>
            <person name="Kalkreuter E."/>
            <person name="Kautsar S.A."/>
            <person name="Yang D."/>
            <person name="Bader C.D."/>
            <person name="Teijaro C.N."/>
            <person name="Fluegel L."/>
            <person name="Davis C.M."/>
            <person name="Simpson J.R."/>
            <person name="Lauterbach L."/>
            <person name="Steele A.D."/>
            <person name="Gui C."/>
            <person name="Meng S."/>
            <person name="Li G."/>
            <person name="Viehrig K."/>
            <person name="Ye F."/>
            <person name="Su P."/>
            <person name="Kiefer A.F."/>
            <person name="Nichols A."/>
            <person name="Cepeda A.J."/>
            <person name="Yan W."/>
            <person name="Fan B."/>
            <person name="Jiang Y."/>
            <person name="Adhikari A."/>
            <person name="Zheng C.-J."/>
            <person name="Schuster L."/>
            <person name="Cowan T.M."/>
            <person name="Smanski M.J."/>
            <person name="Chevrette M.G."/>
            <person name="De Carvalho L.P.S."/>
            <person name="Shen B."/>
        </authorList>
    </citation>
    <scope>NUCLEOTIDE SEQUENCE [LARGE SCALE GENOMIC DNA]</scope>
    <source>
        <strain evidence="2 3">NPDC003029</strain>
    </source>
</reference>
<evidence type="ECO:0000313" key="2">
    <source>
        <dbReference type="EMBL" id="MFF3341138.1"/>
    </source>
</evidence>
<evidence type="ECO:0000256" key="1">
    <source>
        <dbReference type="SAM" id="MobiDB-lite"/>
    </source>
</evidence>